<dbReference type="GO" id="GO:0005829">
    <property type="term" value="C:cytosol"/>
    <property type="evidence" value="ECO:0007669"/>
    <property type="project" value="TreeGrafter"/>
</dbReference>
<dbReference type="InterPro" id="IPR001670">
    <property type="entry name" value="ADH_Fe/GldA"/>
</dbReference>
<dbReference type="Pfam" id="PF00465">
    <property type="entry name" value="Fe-ADH"/>
    <property type="match status" value="1"/>
</dbReference>
<dbReference type="InterPro" id="IPR056798">
    <property type="entry name" value="ADH_Fe_C"/>
</dbReference>
<gene>
    <name evidence="4" type="ORF">SAMN04489725_103162</name>
</gene>
<dbReference type="PROSITE" id="PS00913">
    <property type="entry name" value="ADH_IRON_1"/>
    <property type="match status" value="1"/>
</dbReference>
<dbReference type="GO" id="GO:0046872">
    <property type="term" value="F:metal ion binding"/>
    <property type="evidence" value="ECO:0007669"/>
    <property type="project" value="InterPro"/>
</dbReference>
<dbReference type="Proteomes" id="UP000182589">
    <property type="component" value="Unassembled WGS sequence"/>
</dbReference>
<keyword evidence="1" id="KW-0560">Oxidoreductase</keyword>
<dbReference type="AlphaFoldDB" id="A0A1H2RVF8"/>
<name>A0A1H2RVF8_9BACL</name>
<dbReference type="EMBL" id="FNOJ01000003">
    <property type="protein sequence ID" value="SDW23431.1"/>
    <property type="molecule type" value="Genomic_DNA"/>
</dbReference>
<keyword evidence="5" id="KW-1185">Reference proteome</keyword>
<evidence type="ECO:0000256" key="1">
    <source>
        <dbReference type="ARBA" id="ARBA00023002"/>
    </source>
</evidence>
<dbReference type="GO" id="GO:0008106">
    <property type="term" value="F:alcohol dehydrogenase (NADP+) activity"/>
    <property type="evidence" value="ECO:0007669"/>
    <property type="project" value="TreeGrafter"/>
</dbReference>
<dbReference type="FunFam" id="3.40.50.1970:FF:000003">
    <property type="entry name" value="Alcohol dehydrogenase, iron-containing"/>
    <property type="match status" value="1"/>
</dbReference>
<dbReference type="GO" id="GO:1990362">
    <property type="term" value="F:butanol dehydrogenase (NAD+) activity"/>
    <property type="evidence" value="ECO:0007669"/>
    <property type="project" value="InterPro"/>
</dbReference>
<sequence length="403" mass="44214">MFSEAVVLTCERGIQVDAFRFYNPTTLYYGKGQIEKHLAEEVTKIGKRVLLLYGGGSIKRNGLYDKVVGILQNAGVSLFELSGVEPNPRLSTVHKGIAICRENHIDLILAVGGGSVLDCGKAIAMGVKYDGDVWDIYQRKGKATGALPLGTILTLAATGSEMNSGGVITNWETKEKLGGGSPYTFPVFSFCDPENTYTVPRDQTVYGICDMLAHCFEHYFHPTRHTPLQQHLIEAVMRTIVENAKTAVENPNDYDARETMMYCSTMALNGMISMGITGDWACHAIEHEISAIYDIPHGGGLAIVFPHWMEHVKNVNPSRFASLAKNVFGVDANGKTDAELADIAIAKVREFYQSIGAPQHLADYQIGDDQLERMASQAVRFGEIGHFKKLGKDDVHKILQAAL</sequence>
<dbReference type="STRING" id="89784.SAMN04489725_103162"/>
<feature type="domain" description="Fe-containing alcohol dehydrogenase-like C-terminal" evidence="3">
    <location>
        <begin position="204"/>
        <end position="403"/>
    </location>
</feature>
<dbReference type="PROSITE" id="PS00060">
    <property type="entry name" value="ADH_IRON_2"/>
    <property type="match status" value="1"/>
</dbReference>
<proteinExistence type="predicted"/>
<dbReference type="CDD" id="cd08187">
    <property type="entry name" value="BDH"/>
    <property type="match status" value="1"/>
</dbReference>
<reference evidence="5" key="1">
    <citation type="submission" date="2016-10" db="EMBL/GenBank/DDBJ databases">
        <authorList>
            <person name="Varghese N."/>
        </authorList>
    </citation>
    <scope>NUCLEOTIDE SEQUENCE [LARGE SCALE GENOMIC DNA]</scope>
    <source>
        <strain evidence="5">DSM 12489</strain>
    </source>
</reference>
<evidence type="ECO:0000313" key="4">
    <source>
        <dbReference type="EMBL" id="SDW23431.1"/>
    </source>
</evidence>
<feature type="domain" description="Alcohol dehydrogenase iron-type/glycerol dehydrogenase GldA" evidence="2">
    <location>
        <begin position="24"/>
        <end position="193"/>
    </location>
</feature>
<organism evidence="4 5">
    <name type="scientific">Alicyclobacillus hesperidum</name>
    <dbReference type="NCBI Taxonomy" id="89784"/>
    <lineage>
        <taxon>Bacteria</taxon>
        <taxon>Bacillati</taxon>
        <taxon>Bacillota</taxon>
        <taxon>Bacilli</taxon>
        <taxon>Bacillales</taxon>
        <taxon>Alicyclobacillaceae</taxon>
        <taxon>Alicyclobacillus</taxon>
    </lineage>
</organism>
<dbReference type="InterPro" id="IPR018211">
    <property type="entry name" value="ADH_Fe_CS"/>
</dbReference>
<dbReference type="GO" id="GO:1990002">
    <property type="term" value="F:methylglyoxal reductase (NADPH) (acetol producing) activity"/>
    <property type="evidence" value="ECO:0007669"/>
    <property type="project" value="TreeGrafter"/>
</dbReference>
<evidence type="ECO:0000313" key="5">
    <source>
        <dbReference type="Proteomes" id="UP000182589"/>
    </source>
</evidence>
<dbReference type="Gene3D" id="1.20.1090.10">
    <property type="entry name" value="Dehydroquinate synthase-like - alpha domain"/>
    <property type="match status" value="1"/>
</dbReference>
<dbReference type="PANTHER" id="PTHR43633:SF1">
    <property type="entry name" value="ALCOHOL DEHYDROGENASE YQHD"/>
    <property type="match status" value="1"/>
</dbReference>
<evidence type="ECO:0000259" key="3">
    <source>
        <dbReference type="Pfam" id="PF25137"/>
    </source>
</evidence>
<dbReference type="PANTHER" id="PTHR43633">
    <property type="entry name" value="ALCOHOL DEHYDROGENASE YQHD"/>
    <property type="match status" value="1"/>
</dbReference>
<evidence type="ECO:0000259" key="2">
    <source>
        <dbReference type="Pfam" id="PF00465"/>
    </source>
</evidence>
<dbReference type="Gene3D" id="3.40.50.1970">
    <property type="match status" value="1"/>
</dbReference>
<dbReference type="Pfam" id="PF25137">
    <property type="entry name" value="ADH_Fe_C"/>
    <property type="match status" value="1"/>
</dbReference>
<protein>
    <submittedName>
        <fullName evidence="4">Uncharacterized protein</fullName>
    </submittedName>
</protein>
<dbReference type="InterPro" id="IPR044731">
    <property type="entry name" value="BDH-like"/>
</dbReference>
<accession>A0A1H2RVF8</accession>
<dbReference type="SUPFAM" id="SSF56796">
    <property type="entry name" value="Dehydroquinate synthase-like"/>
    <property type="match status" value="1"/>
</dbReference>